<organism evidence="1 2">
    <name type="scientific">Vespula pensylvanica</name>
    <name type="common">Western yellow jacket</name>
    <name type="synonym">Wasp</name>
    <dbReference type="NCBI Taxonomy" id="30213"/>
    <lineage>
        <taxon>Eukaryota</taxon>
        <taxon>Metazoa</taxon>
        <taxon>Ecdysozoa</taxon>
        <taxon>Arthropoda</taxon>
        <taxon>Hexapoda</taxon>
        <taxon>Insecta</taxon>
        <taxon>Pterygota</taxon>
        <taxon>Neoptera</taxon>
        <taxon>Endopterygota</taxon>
        <taxon>Hymenoptera</taxon>
        <taxon>Apocrita</taxon>
        <taxon>Aculeata</taxon>
        <taxon>Vespoidea</taxon>
        <taxon>Vespidae</taxon>
        <taxon>Vespinae</taxon>
        <taxon>Vespula</taxon>
    </lineage>
</organism>
<dbReference type="AlphaFoldDB" id="A0A834N8H5"/>
<dbReference type="EMBL" id="JACSDY010000019">
    <property type="protein sequence ID" value="KAF7398253.1"/>
    <property type="molecule type" value="Genomic_DNA"/>
</dbReference>
<name>A0A834N8H5_VESPE</name>
<evidence type="ECO:0000313" key="2">
    <source>
        <dbReference type="Proteomes" id="UP000600918"/>
    </source>
</evidence>
<sequence length="71" mass="7815">MPEGVKRISWGASTPFVREDRREGSIATTNNAVPDLHDWIGVSKLKLPPGSAYNVQVSTTCVLYRDANARN</sequence>
<comment type="caution">
    <text evidence="1">The sequence shown here is derived from an EMBL/GenBank/DDBJ whole genome shotgun (WGS) entry which is preliminary data.</text>
</comment>
<keyword evidence="2" id="KW-1185">Reference proteome</keyword>
<accession>A0A834N8H5</accession>
<gene>
    <name evidence="1" type="ORF">H0235_016261</name>
</gene>
<reference evidence="1" key="1">
    <citation type="journal article" date="2020" name="G3 (Bethesda)">
        <title>High-Quality Assemblies for Three Invasive Social Wasps from the &lt;i&gt;Vespula&lt;/i&gt; Genus.</title>
        <authorList>
            <person name="Harrop T.W.R."/>
            <person name="Guhlin J."/>
            <person name="McLaughlin G.M."/>
            <person name="Permina E."/>
            <person name="Stockwell P."/>
            <person name="Gilligan J."/>
            <person name="Le Lec M.F."/>
            <person name="Gruber M.A.M."/>
            <person name="Quinn O."/>
            <person name="Lovegrove M."/>
            <person name="Duncan E.J."/>
            <person name="Remnant E.J."/>
            <person name="Van Eeckhoven J."/>
            <person name="Graham B."/>
            <person name="Knapp R.A."/>
            <person name="Langford K.W."/>
            <person name="Kronenberg Z."/>
            <person name="Press M.O."/>
            <person name="Eacker S.M."/>
            <person name="Wilson-Rankin E.E."/>
            <person name="Purcell J."/>
            <person name="Lester P.J."/>
            <person name="Dearden P.K."/>
        </authorList>
    </citation>
    <scope>NUCLEOTIDE SEQUENCE</scope>
    <source>
        <strain evidence="1">Volc-1</strain>
    </source>
</reference>
<proteinExistence type="predicted"/>
<evidence type="ECO:0000313" key="1">
    <source>
        <dbReference type="EMBL" id="KAF7398253.1"/>
    </source>
</evidence>
<dbReference type="Proteomes" id="UP000600918">
    <property type="component" value="Unassembled WGS sequence"/>
</dbReference>
<protein>
    <submittedName>
        <fullName evidence="1">Uncharacterized protein</fullName>
    </submittedName>
</protein>